<protein>
    <submittedName>
        <fullName evidence="2">Uncharacterized protein</fullName>
    </submittedName>
</protein>
<dbReference type="EnsemblMetazoa" id="MESCA002303-RA">
    <property type="protein sequence ID" value="MESCA002303-PA"/>
    <property type="gene ID" value="MESCA002303"/>
</dbReference>
<sequence>MSQKEDNKHSEDLVTPRKDVRNSPSVRTRSTAKKKQDEEEVEEVNLALENKLQECAKNMHLSPIEVRKIIKKIVGNEHILALVKLQEEDDEKKKQEEETSRSFNGSPTKLTRAKMKALNRVDPMLSFVQPLVESEQPEPEPEVAALTEGYLHSDEEDEEYEPKGCL</sequence>
<feature type="region of interest" description="Disordered" evidence="1">
    <location>
        <begin position="1"/>
        <end position="41"/>
    </location>
</feature>
<feature type="region of interest" description="Disordered" evidence="1">
    <location>
        <begin position="129"/>
        <end position="166"/>
    </location>
</feature>
<dbReference type="EMBL" id="CAQQ02187329">
    <property type="status" value="NOT_ANNOTATED_CDS"/>
    <property type="molecule type" value="Genomic_DNA"/>
</dbReference>
<keyword evidence="3" id="KW-1185">Reference proteome</keyword>
<name>T1GG00_MEGSC</name>
<reference evidence="2" key="2">
    <citation type="submission" date="2015-06" db="UniProtKB">
        <authorList>
            <consortium name="EnsemblMetazoa"/>
        </authorList>
    </citation>
    <scope>IDENTIFICATION</scope>
</reference>
<dbReference type="HOGENOM" id="CLU_1604595_0_0_1"/>
<evidence type="ECO:0000313" key="3">
    <source>
        <dbReference type="Proteomes" id="UP000015102"/>
    </source>
</evidence>
<dbReference type="AlphaFoldDB" id="T1GG00"/>
<accession>T1GG00</accession>
<reference evidence="3" key="1">
    <citation type="submission" date="2013-02" db="EMBL/GenBank/DDBJ databases">
        <authorList>
            <person name="Hughes D."/>
        </authorList>
    </citation>
    <scope>NUCLEOTIDE SEQUENCE</scope>
    <source>
        <strain>Durham</strain>
        <strain evidence="3">NC isolate 2 -- Noor lab</strain>
    </source>
</reference>
<dbReference type="STRING" id="36166.T1GG00"/>
<evidence type="ECO:0000313" key="2">
    <source>
        <dbReference type="EnsemblMetazoa" id="MESCA002303-PA"/>
    </source>
</evidence>
<evidence type="ECO:0000256" key="1">
    <source>
        <dbReference type="SAM" id="MobiDB-lite"/>
    </source>
</evidence>
<proteinExistence type="predicted"/>
<feature type="compositionally biased region" description="Basic and acidic residues" evidence="1">
    <location>
        <begin position="1"/>
        <end position="21"/>
    </location>
</feature>
<feature type="compositionally biased region" description="Basic and acidic residues" evidence="1">
    <location>
        <begin position="91"/>
        <end position="100"/>
    </location>
</feature>
<organism evidence="2 3">
    <name type="scientific">Megaselia scalaris</name>
    <name type="common">Humpbacked fly</name>
    <name type="synonym">Phora scalaris</name>
    <dbReference type="NCBI Taxonomy" id="36166"/>
    <lineage>
        <taxon>Eukaryota</taxon>
        <taxon>Metazoa</taxon>
        <taxon>Ecdysozoa</taxon>
        <taxon>Arthropoda</taxon>
        <taxon>Hexapoda</taxon>
        <taxon>Insecta</taxon>
        <taxon>Pterygota</taxon>
        <taxon>Neoptera</taxon>
        <taxon>Endopterygota</taxon>
        <taxon>Diptera</taxon>
        <taxon>Brachycera</taxon>
        <taxon>Muscomorpha</taxon>
        <taxon>Platypezoidea</taxon>
        <taxon>Phoridae</taxon>
        <taxon>Megaseliini</taxon>
        <taxon>Megaselia</taxon>
    </lineage>
</organism>
<dbReference type="Proteomes" id="UP000015102">
    <property type="component" value="Unassembled WGS sequence"/>
</dbReference>
<feature type="region of interest" description="Disordered" evidence="1">
    <location>
        <begin position="85"/>
        <end position="112"/>
    </location>
</feature>